<protein>
    <submittedName>
        <fullName evidence="1">Uncharacterized protein</fullName>
    </submittedName>
</protein>
<sequence>HTVLQLPDEADEPFEIRGRRPRLRDIEPQLLRHGLGHPLDLVGHHDLPDCPLHGTFVADVLHVQPCPPHGIHEAAVGLLVEEEGPAHHRQALDGTLQRRVPSCVCQEAANRPVPQHIA</sequence>
<evidence type="ECO:0000313" key="1">
    <source>
        <dbReference type="EnsemblPlants" id="TuG1812G0700004451.01.T01.cds338525"/>
    </source>
</evidence>
<dbReference type="AlphaFoldDB" id="A0A8R7R646"/>
<reference evidence="1" key="2">
    <citation type="submission" date="2018-03" db="EMBL/GenBank/DDBJ databases">
        <title>The Triticum urartu genome reveals the dynamic nature of wheat genome evolution.</title>
        <authorList>
            <person name="Ling H."/>
            <person name="Ma B."/>
            <person name="Shi X."/>
            <person name="Liu H."/>
            <person name="Dong L."/>
            <person name="Sun H."/>
            <person name="Cao Y."/>
            <person name="Gao Q."/>
            <person name="Zheng S."/>
            <person name="Li Y."/>
            <person name="Yu Y."/>
            <person name="Du H."/>
            <person name="Qi M."/>
            <person name="Li Y."/>
            <person name="Yu H."/>
            <person name="Cui Y."/>
            <person name="Wang N."/>
            <person name="Chen C."/>
            <person name="Wu H."/>
            <person name="Zhao Y."/>
            <person name="Zhang J."/>
            <person name="Li Y."/>
            <person name="Zhou W."/>
            <person name="Zhang B."/>
            <person name="Hu W."/>
            <person name="Eijk M."/>
            <person name="Tang J."/>
            <person name="Witsenboer H."/>
            <person name="Zhao S."/>
            <person name="Li Z."/>
            <person name="Zhang A."/>
            <person name="Wang D."/>
            <person name="Liang C."/>
        </authorList>
    </citation>
    <scope>NUCLEOTIDE SEQUENCE [LARGE SCALE GENOMIC DNA]</scope>
    <source>
        <strain evidence="1">cv. G1812</strain>
    </source>
</reference>
<name>A0A8R7R646_TRIUA</name>
<accession>A0A8R7R646</accession>
<dbReference type="Proteomes" id="UP000015106">
    <property type="component" value="Chromosome 7"/>
</dbReference>
<evidence type="ECO:0000313" key="2">
    <source>
        <dbReference type="Proteomes" id="UP000015106"/>
    </source>
</evidence>
<keyword evidence="2" id="KW-1185">Reference proteome</keyword>
<dbReference type="EnsemblPlants" id="TuG1812G0700004451.01.T01">
    <property type="protein sequence ID" value="TuG1812G0700004451.01.T01.cds338525"/>
    <property type="gene ID" value="TuG1812G0700004451.01"/>
</dbReference>
<reference evidence="1" key="3">
    <citation type="submission" date="2022-06" db="UniProtKB">
        <authorList>
            <consortium name="EnsemblPlants"/>
        </authorList>
    </citation>
    <scope>IDENTIFICATION</scope>
</reference>
<proteinExistence type="predicted"/>
<reference evidence="2" key="1">
    <citation type="journal article" date="2013" name="Nature">
        <title>Draft genome of the wheat A-genome progenitor Triticum urartu.</title>
        <authorList>
            <person name="Ling H.Q."/>
            <person name="Zhao S."/>
            <person name="Liu D."/>
            <person name="Wang J."/>
            <person name="Sun H."/>
            <person name="Zhang C."/>
            <person name="Fan H."/>
            <person name="Li D."/>
            <person name="Dong L."/>
            <person name="Tao Y."/>
            <person name="Gao C."/>
            <person name="Wu H."/>
            <person name="Li Y."/>
            <person name="Cui Y."/>
            <person name="Guo X."/>
            <person name="Zheng S."/>
            <person name="Wang B."/>
            <person name="Yu K."/>
            <person name="Liang Q."/>
            <person name="Yang W."/>
            <person name="Lou X."/>
            <person name="Chen J."/>
            <person name="Feng M."/>
            <person name="Jian J."/>
            <person name="Zhang X."/>
            <person name="Luo G."/>
            <person name="Jiang Y."/>
            <person name="Liu J."/>
            <person name="Wang Z."/>
            <person name="Sha Y."/>
            <person name="Zhang B."/>
            <person name="Wu H."/>
            <person name="Tang D."/>
            <person name="Shen Q."/>
            <person name="Xue P."/>
            <person name="Zou S."/>
            <person name="Wang X."/>
            <person name="Liu X."/>
            <person name="Wang F."/>
            <person name="Yang Y."/>
            <person name="An X."/>
            <person name="Dong Z."/>
            <person name="Zhang K."/>
            <person name="Zhang X."/>
            <person name="Luo M.C."/>
            <person name="Dvorak J."/>
            <person name="Tong Y."/>
            <person name="Wang J."/>
            <person name="Yang H."/>
            <person name="Li Z."/>
            <person name="Wang D."/>
            <person name="Zhang A."/>
            <person name="Wang J."/>
        </authorList>
    </citation>
    <scope>NUCLEOTIDE SEQUENCE</scope>
    <source>
        <strain evidence="2">cv. G1812</strain>
    </source>
</reference>
<organism evidence="1 2">
    <name type="scientific">Triticum urartu</name>
    <name type="common">Red wild einkorn</name>
    <name type="synonym">Crithodium urartu</name>
    <dbReference type="NCBI Taxonomy" id="4572"/>
    <lineage>
        <taxon>Eukaryota</taxon>
        <taxon>Viridiplantae</taxon>
        <taxon>Streptophyta</taxon>
        <taxon>Embryophyta</taxon>
        <taxon>Tracheophyta</taxon>
        <taxon>Spermatophyta</taxon>
        <taxon>Magnoliopsida</taxon>
        <taxon>Liliopsida</taxon>
        <taxon>Poales</taxon>
        <taxon>Poaceae</taxon>
        <taxon>BOP clade</taxon>
        <taxon>Pooideae</taxon>
        <taxon>Triticodae</taxon>
        <taxon>Triticeae</taxon>
        <taxon>Triticinae</taxon>
        <taxon>Triticum</taxon>
    </lineage>
</organism>
<dbReference type="Gramene" id="TuG1812G0700004451.01.T01">
    <property type="protein sequence ID" value="TuG1812G0700004451.01.T01.cds338525"/>
    <property type="gene ID" value="TuG1812G0700004451.01"/>
</dbReference>